<name>A0A5N1J2M3_9BACT</name>
<protein>
    <recommendedName>
        <fullName evidence="3">TIGR02646 family protein</fullName>
    </recommendedName>
</protein>
<keyword evidence="2" id="KW-1185">Reference proteome</keyword>
<dbReference type="Gene3D" id="1.10.30.50">
    <property type="match status" value="1"/>
</dbReference>
<proteinExistence type="predicted"/>
<accession>A0A5N1J2M3</accession>
<dbReference type="AlphaFoldDB" id="A0A5N1J2M3"/>
<evidence type="ECO:0000313" key="1">
    <source>
        <dbReference type="EMBL" id="KAA9338783.1"/>
    </source>
</evidence>
<evidence type="ECO:0008006" key="3">
    <source>
        <dbReference type="Google" id="ProtNLM"/>
    </source>
</evidence>
<sequence length="294" mass="33789">MIQLTRVRTVPPIHSNFFGAKRKQLNLELIKQKLKGELNEEGGNKWNSQIWKEAKEQLLIETHNKCAYCETPTSVVAYGDVEHFRPKSVYWWLAYCYENYLASCTICNQKYKKDKFELETPSKKLTGPSVTNSTTAAELIEVAAKLTPDPISDGEGMPFAQFEKDILGESALLLHPYHQNPAEFFAYEPILANKEVVVIPTNPNFNRMVKAAEDFYGINRQELMDLRFQAYIQYMTFRHVLSNQNLPANLLTACSNRLEEMRADFAAYAGMIRYFDTKDLSELPWDFNINLTGS</sequence>
<reference evidence="1 2" key="1">
    <citation type="submission" date="2019-09" db="EMBL/GenBank/DDBJ databases">
        <title>Genome sequence of Adhaeribacter sp. M2.</title>
        <authorList>
            <person name="Srinivasan S."/>
        </authorList>
    </citation>
    <scope>NUCLEOTIDE SEQUENCE [LARGE SCALE GENOMIC DNA]</scope>
    <source>
        <strain evidence="1 2">M2</strain>
    </source>
</reference>
<organism evidence="1 2">
    <name type="scientific">Adhaeribacter soli</name>
    <dbReference type="NCBI Taxonomy" id="2607655"/>
    <lineage>
        <taxon>Bacteria</taxon>
        <taxon>Pseudomonadati</taxon>
        <taxon>Bacteroidota</taxon>
        <taxon>Cytophagia</taxon>
        <taxon>Cytophagales</taxon>
        <taxon>Hymenobacteraceae</taxon>
        <taxon>Adhaeribacter</taxon>
    </lineage>
</organism>
<evidence type="ECO:0000313" key="2">
    <source>
        <dbReference type="Proteomes" id="UP000326570"/>
    </source>
</evidence>
<dbReference type="RefSeq" id="WP_150903417.1">
    <property type="nucleotide sequence ID" value="NZ_VTWT01000004.1"/>
</dbReference>
<dbReference type="EMBL" id="VTWT01000004">
    <property type="protein sequence ID" value="KAA9338783.1"/>
    <property type="molecule type" value="Genomic_DNA"/>
</dbReference>
<dbReference type="Proteomes" id="UP000326570">
    <property type="component" value="Unassembled WGS sequence"/>
</dbReference>
<gene>
    <name evidence="1" type="ORF">F0P94_08260</name>
</gene>
<comment type="caution">
    <text evidence="1">The sequence shown here is derived from an EMBL/GenBank/DDBJ whole genome shotgun (WGS) entry which is preliminary data.</text>
</comment>